<feature type="domain" description="NPHP4 SK-like" evidence="3">
    <location>
        <begin position="895"/>
        <end position="960"/>
    </location>
</feature>
<feature type="domain" description="NPHP4 C2-like" evidence="4">
    <location>
        <begin position="597"/>
        <end position="725"/>
    </location>
</feature>
<evidence type="ECO:0000256" key="1">
    <source>
        <dbReference type="SAM" id="MobiDB-lite"/>
    </source>
</evidence>
<evidence type="ECO:0000259" key="6">
    <source>
        <dbReference type="Pfam" id="PF26189"/>
    </source>
</evidence>
<feature type="domain" description="NPHP4 Ig-like" evidence="6">
    <location>
        <begin position="1119"/>
        <end position="1215"/>
    </location>
</feature>
<dbReference type="Pfam" id="PF26190">
    <property type="entry name" value="Ig_NPHP4_1st"/>
    <property type="match status" value="1"/>
</dbReference>
<dbReference type="InterPro" id="IPR058687">
    <property type="entry name" value="Ig_NPHP4_1st"/>
</dbReference>
<evidence type="ECO:0000259" key="5">
    <source>
        <dbReference type="Pfam" id="PF26187"/>
    </source>
</evidence>
<feature type="non-terminal residue" evidence="8">
    <location>
        <position position="1412"/>
    </location>
</feature>
<dbReference type="InterPro" id="IPR029775">
    <property type="entry name" value="NPHP4"/>
</dbReference>
<feature type="domain" description="NPHP4 Ig-like" evidence="5">
    <location>
        <begin position="1315"/>
        <end position="1409"/>
    </location>
</feature>
<feature type="domain" description="NPHP4 Ig-like" evidence="2">
    <location>
        <begin position="1227"/>
        <end position="1309"/>
    </location>
</feature>
<evidence type="ECO:0000259" key="4">
    <source>
        <dbReference type="Pfam" id="PF26186"/>
    </source>
</evidence>
<evidence type="ECO:0000259" key="3">
    <source>
        <dbReference type="Pfam" id="PF26173"/>
    </source>
</evidence>
<proteinExistence type="predicted"/>
<dbReference type="Proteomes" id="UP001164746">
    <property type="component" value="Chromosome 9"/>
</dbReference>
<evidence type="ECO:0000313" key="8">
    <source>
        <dbReference type="EMBL" id="WAR15221.1"/>
    </source>
</evidence>
<evidence type="ECO:0000259" key="2">
    <source>
        <dbReference type="Pfam" id="PF26015"/>
    </source>
</evidence>
<gene>
    <name evidence="8" type="ORF">MAR_005326</name>
</gene>
<feature type="compositionally biased region" description="Low complexity" evidence="1">
    <location>
        <begin position="324"/>
        <end position="343"/>
    </location>
</feature>
<dbReference type="PANTHER" id="PTHR31043:SF3">
    <property type="entry name" value="NEPHROCYSTIN-4"/>
    <property type="match status" value="1"/>
</dbReference>
<evidence type="ECO:0000313" key="9">
    <source>
        <dbReference type="Proteomes" id="UP001164746"/>
    </source>
</evidence>
<reference evidence="8" key="1">
    <citation type="submission" date="2022-11" db="EMBL/GenBank/DDBJ databases">
        <title>Centuries of genome instability and evolution in soft-shell clam transmissible cancer (bioRxiv).</title>
        <authorList>
            <person name="Hart S.F.M."/>
            <person name="Yonemitsu M.A."/>
            <person name="Giersch R.M."/>
            <person name="Beal B.F."/>
            <person name="Arriagada G."/>
            <person name="Davis B.W."/>
            <person name="Ostrander E.A."/>
            <person name="Goff S.P."/>
            <person name="Metzger M.J."/>
        </authorList>
    </citation>
    <scope>NUCLEOTIDE SEQUENCE</scope>
    <source>
        <strain evidence="8">MELC-2E11</strain>
        <tissue evidence="8">Siphon/mantle</tissue>
    </source>
</reference>
<dbReference type="CDD" id="cd22239">
    <property type="entry name" value="NPHP4"/>
    <property type="match status" value="1"/>
</dbReference>
<dbReference type="Pfam" id="PF26173">
    <property type="entry name" value="NPHP4_SK"/>
    <property type="match status" value="1"/>
</dbReference>
<dbReference type="PANTHER" id="PTHR31043">
    <property type="entry name" value="NEPHROCYSTIN-4"/>
    <property type="match status" value="1"/>
</dbReference>
<organism evidence="8 9">
    <name type="scientific">Mya arenaria</name>
    <name type="common">Soft-shell clam</name>
    <dbReference type="NCBI Taxonomy" id="6604"/>
    <lineage>
        <taxon>Eukaryota</taxon>
        <taxon>Metazoa</taxon>
        <taxon>Spiralia</taxon>
        <taxon>Lophotrochozoa</taxon>
        <taxon>Mollusca</taxon>
        <taxon>Bivalvia</taxon>
        <taxon>Autobranchia</taxon>
        <taxon>Heteroconchia</taxon>
        <taxon>Euheterodonta</taxon>
        <taxon>Imparidentia</taxon>
        <taxon>Neoheterodontei</taxon>
        <taxon>Myida</taxon>
        <taxon>Myoidea</taxon>
        <taxon>Myidae</taxon>
        <taxon>Mya</taxon>
    </lineage>
</organism>
<dbReference type="InterPro" id="IPR058765">
    <property type="entry name" value="NPHP4_C2-like"/>
</dbReference>
<dbReference type="InterPro" id="IPR058688">
    <property type="entry name" value="Ig_NPHP4_2nd"/>
</dbReference>
<dbReference type="EMBL" id="CP111020">
    <property type="protein sequence ID" value="WAR15221.1"/>
    <property type="molecule type" value="Genomic_DNA"/>
</dbReference>
<dbReference type="Pfam" id="PF26015">
    <property type="entry name" value="Ig_NPH4_3rd"/>
    <property type="match status" value="1"/>
</dbReference>
<feature type="compositionally biased region" description="Low complexity" evidence="1">
    <location>
        <begin position="510"/>
        <end position="523"/>
    </location>
</feature>
<accession>A0ABY7F7F1</accession>
<dbReference type="Pfam" id="PF26186">
    <property type="entry name" value="NPHP4_C2_3rd"/>
    <property type="match status" value="2"/>
</dbReference>
<dbReference type="Pfam" id="PF26189">
    <property type="entry name" value="Ig_NPHP4_2nd"/>
    <property type="match status" value="1"/>
</dbReference>
<feature type="region of interest" description="Disordered" evidence="1">
    <location>
        <begin position="324"/>
        <end position="345"/>
    </location>
</feature>
<feature type="domain" description="NPHP4 C2-like" evidence="4">
    <location>
        <begin position="726"/>
        <end position="810"/>
    </location>
</feature>
<name>A0ABY7F7F1_MYAAR</name>
<dbReference type="Pfam" id="PF26187">
    <property type="entry name" value="Ig_NPHP4_4th"/>
    <property type="match status" value="1"/>
</dbReference>
<sequence>MAAVATGKSWRDFFGKNLQLPAAFDREHAATDISTPICISLTNVEGINPTVEGVSNVEFQLRISLFDLAYHQFFGRQWAGQYEGLHGLGGASKPKLRLSQNVYFHTSIVSSNVVVVVELVASGLDENSRLKKVSCGWGIIRPFKEEDLPDTSRNIKLHVQKCQLYHGTPRALFFLDEPVEDHPELRPIADCQLGYTLATHKALYKVQHLLPENTVVGHNDVIPGLQDNDTSAKDKLKKPKQLKSMACTIEHATLQLNPTVEKFEEELCETLHEDRLAMMGKVNDGTSIAIVERRLLVGVHNGWTFVEKPQTFLLDSRNIASKSIKPSASPSFRRSQRFKSSQKLTEDDRRSMSMISWKTRCLLWRSFLNMSLVNSCLQRTGSIQRGNTRSVTLRWAAWNPFLQPNTPHVTVGLVDTAMQDEISSRTAGGLLAFQWGFGIKDSASSGTHITQPNAYNAGFAQQAMGSAHSMRSGFTEGSEMGVGMTESPSQMMKPPSGRQLSQRGPAGPTSLAVPQQQLQPQAGSVLQSGQMVPMQQYPMYPQASLQQSYIPYHQGPVPQYGMPYGSEMQEMQQHIPAHQPILTTAPVPKKGSGLSRAAYAKLYSVGFPPVLDRSGEPPEVIDPNTHVVTVDLQRELNDPLQCNEIIFQFLAFSRMSDPAGTTEPGKTAGTVFFSFQFYRNQQVTSERLLLSKPQNDLSSDAAVMPYILSKLDKDGTLLKGPPGLEQTMYIDVWDGDSLLPLGSTAVDLKYLCRCGMEAVQTTFELDVISTEYQEDPNLAHPDSGAGGVRPANVFSIPRGKLHLRMANIGHPVDPKATTAVYVSLPTKSLQVVSATASNSAYGGGSLIAGDTKLKTGLATKKRIARAHHLAENNREVAALLFSKHTELETVTESNREADSERQRKLARMAAIRNMEGSIEKPQTLMAHKQLKTERARDLKTIEIYRLQTKKDGIQSMLSQSISTEHTIHPSFGTAEYFEFVLRNPFNVEHHVRIEWEDKSLQCITDTREWRYFKQLHQVQSAMEEGMFSKEAKSSFPEIFLRPKETVNVPFKYVLFKADQSVQPQGPIDPFRQEPKTKARPTDALRPKSLKVFFKNEDEKPLAILLLKVEPQPHIIDQTFRFHSPEQTFLKKSIRLPPLEGLPGAPVGSGNAVKAYARCSDPNIICDTKTTQPGEPQDVFLKVPLGASPQIKRFFMAVYLDPFMARPVQIWQFYVHALQRVDVSAVEGQTSRFSLLLRHTGIQTGSVLLVTPRRDDSLTPRNSFMLAAGAVHELNVALRPMLEGTKFFYLNVVDVEFHQLVRTWLICVSSRAPMISRAFELVLPVGGGKGCSKKITYTNPYPHKKTFVLHSNRDDLLQFKDGSLDIEGGGTVTIGLRFTPVTKAGQAEILVFINDEDDKNEETFKIAAMCCNV</sequence>
<feature type="region of interest" description="Disordered" evidence="1">
    <location>
        <begin position="478"/>
        <end position="523"/>
    </location>
</feature>
<dbReference type="InterPro" id="IPR058685">
    <property type="entry name" value="Ig_NPHP4_4th"/>
</dbReference>
<feature type="domain" description="NPHP4 Ig-like" evidence="7">
    <location>
        <begin position="963"/>
        <end position="1112"/>
    </location>
</feature>
<dbReference type="InterPro" id="IPR058764">
    <property type="entry name" value="NPHP4_SK"/>
</dbReference>
<protein>
    <submittedName>
        <fullName evidence="8">NPHP4-like protein</fullName>
    </submittedName>
</protein>
<evidence type="ECO:0000259" key="7">
    <source>
        <dbReference type="Pfam" id="PF26190"/>
    </source>
</evidence>
<keyword evidence="9" id="KW-1185">Reference proteome</keyword>
<dbReference type="InterPro" id="IPR058686">
    <property type="entry name" value="Ig_NPHP4_3rd"/>
</dbReference>